<dbReference type="Gene3D" id="1.10.10.60">
    <property type="entry name" value="Homeodomain-like"/>
    <property type="match status" value="1"/>
</dbReference>
<dbReference type="InterPro" id="IPR011051">
    <property type="entry name" value="RmlC_Cupin_sf"/>
</dbReference>
<evidence type="ECO:0000256" key="1">
    <source>
        <dbReference type="ARBA" id="ARBA00023015"/>
    </source>
</evidence>
<dbReference type="PANTHER" id="PTHR46796">
    <property type="entry name" value="HTH-TYPE TRANSCRIPTIONAL ACTIVATOR RHAS-RELATED"/>
    <property type="match status" value="1"/>
</dbReference>
<dbReference type="PROSITE" id="PS01124">
    <property type="entry name" value="HTH_ARAC_FAMILY_2"/>
    <property type="match status" value="1"/>
</dbReference>
<reference evidence="5 6" key="1">
    <citation type="submission" date="2016-08" db="EMBL/GenBank/DDBJ databases">
        <title>Hymenobacter coccineus sp. nov., Hymenobacter lapidarius sp. nov. and Hymenobacter glacialis sp. nov., isolated from Antarctic soil.</title>
        <authorList>
            <person name="Sedlacek I."/>
            <person name="Kralova S."/>
            <person name="Kyrova K."/>
            <person name="Maslanova I."/>
            <person name="Stankova E."/>
            <person name="Vrbovska V."/>
            <person name="Nemec M."/>
            <person name="Bartak M."/>
            <person name="Svec P."/>
            <person name="Busse H.-J."/>
            <person name="Pantucek R."/>
        </authorList>
    </citation>
    <scope>NUCLEOTIDE SEQUENCE [LARGE SCALE GENOMIC DNA]</scope>
    <source>
        <strain evidence="5 6">CCM 8649</strain>
    </source>
</reference>
<dbReference type="InterPro" id="IPR054015">
    <property type="entry name" value="ExsA-like_N"/>
</dbReference>
<keyword evidence="6" id="KW-1185">Reference proteome</keyword>
<feature type="domain" description="HTH araC/xylS-type" evidence="4">
    <location>
        <begin position="164"/>
        <end position="262"/>
    </location>
</feature>
<evidence type="ECO:0000313" key="6">
    <source>
        <dbReference type="Proteomes" id="UP000177506"/>
    </source>
</evidence>
<gene>
    <name evidence="5" type="ORF">BEN49_07885</name>
</gene>
<keyword evidence="3" id="KW-0804">Transcription</keyword>
<dbReference type="SUPFAM" id="SSF51182">
    <property type="entry name" value="RmlC-like cupins"/>
    <property type="match status" value="1"/>
</dbReference>
<name>A0A1G1TGP8_9BACT</name>
<evidence type="ECO:0000259" key="4">
    <source>
        <dbReference type="PROSITE" id="PS01124"/>
    </source>
</evidence>
<accession>A0A1G1TGP8</accession>
<organism evidence="5 6">
    <name type="scientific">Hymenobacter coccineus</name>
    <dbReference type="NCBI Taxonomy" id="1908235"/>
    <lineage>
        <taxon>Bacteria</taxon>
        <taxon>Pseudomonadati</taxon>
        <taxon>Bacteroidota</taxon>
        <taxon>Cytophagia</taxon>
        <taxon>Cytophagales</taxon>
        <taxon>Hymenobacteraceae</taxon>
        <taxon>Hymenobacter</taxon>
    </lineage>
</organism>
<dbReference type="SMART" id="SM00342">
    <property type="entry name" value="HTH_ARAC"/>
    <property type="match status" value="1"/>
</dbReference>
<dbReference type="InterPro" id="IPR009057">
    <property type="entry name" value="Homeodomain-like_sf"/>
</dbReference>
<dbReference type="Proteomes" id="UP000177506">
    <property type="component" value="Unassembled WGS sequence"/>
</dbReference>
<evidence type="ECO:0000313" key="5">
    <source>
        <dbReference type="EMBL" id="OGX90050.1"/>
    </source>
</evidence>
<dbReference type="SUPFAM" id="SSF46689">
    <property type="entry name" value="Homeodomain-like"/>
    <property type="match status" value="1"/>
</dbReference>
<dbReference type="PANTHER" id="PTHR46796:SF7">
    <property type="entry name" value="ARAC FAMILY TRANSCRIPTIONAL REGULATOR"/>
    <property type="match status" value="1"/>
</dbReference>
<dbReference type="GO" id="GO:0003700">
    <property type="term" value="F:DNA-binding transcription factor activity"/>
    <property type="evidence" value="ECO:0007669"/>
    <property type="project" value="InterPro"/>
</dbReference>
<evidence type="ECO:0000256" key="3">
    <source>
        <dbReference type="ARBA" id="ARBA00023163"/>
    </source>
</evidence>
<protein>
    <recommendedName>
        <fullName evidence="4">HTH araC/xylS-type domain-containing protein</fullName>
    </recommendedName>
</protein>
<comment type="caution">
    <text evidence="5">The sequence shown here is derived from an EMBL/GenBank/DDBJ whole genome shotgun (WGS) entry which is preliminary data.</text>
</comment>
<dbReference type="Pfam" id="PF22200">
    <property type="entry name" value="ExsA_N"/>
    <property type="match status" value="1"/>
</dbReference>
<dbReference type="InterPro" id="IPR018060">
    <property type="entry name" value="HTH_AraC"/>
</dbReference>
<sequence>MNPAGHLAPPAPARSLSEQFVADHLFLYLAAGELRVYDGHQRFTLQAGDYYLVRKNRLVRYDPGSAGAGCEMTYCCFDEPFLRAFEEKHPVGTKKSCPSDAFVALAATETIAGFIRSLGPYRTPAGSVTEAFRAVKHEELLLILLQHQPELADILFDYGLPGKIGLEKFMNTHFKFNVSLPRFAFLTGRSLSAFKRDFQAVFHQTPSRWLVQKRLQEAYFLLDEQHEKPSDIYFDLGFKDLSHFSFAFKNRFGVAPSVLLKQKTSGC</sequence>
<evidence type="ECO:0000256" key="2">
    <source>
        <dbReference type="ARBA" id="ARBA00023125"/>
    </source>
</evidence>
<dbReference type="Pfam" id="PF12833">
    <property type="entry name" value="HTH_18"/>
    <property type="match status" value="1"/>
</dbReference>
<dbReference type="EMBL" id="MDZA01000210">
    <property type="protein sequence ID" value="OGX90050.1"/>
    <property type="molecule type" value="Genomic_DNA"/>
</dbReference>
<dbReference type="AlphaFoldDB" id="A0A1G1TGP8"/>
<proteinExistence type="predicted"/>
<keyword evidence="1" id="KW-0805">Transcription regulation</keyword>
<dbReference type="GO" id="GO:0043565">
    <property type="term" value="F:sequence-specific DNA binding"/>
    <property type="evidence" value="ECO:0007669"/>
    <property type="project" value="InterPro"/>
</dbReference>
<keyword evidence="2" id="KW-0238">DNA-binding</keyword>
<dbReference type="InterPro" id="IPR050204">
    <property type="entry name" value="AraC_XylS_family_regulators"/>
</dbReference>